<comment type="caution">
    <text evidence="2">The sequence shown here is derived from an EMBL/GenBank/DDBJ whole genome shotgun (WGS) entry which is preliminary data.</text>
</comment>
<sequence length="172" mass="18818">MNELNWIKIARQCIGQKEIKGAKHNPLIVEMWRVASEQLGRNPAFKDDETPWCGGFVGYVMGKAGLGKHVPSLYPSARSWANVGTKLSKPAYGCVVVFSRNGGGHVGFVVGKDKFGNLMVLGGNQSDAVNIKPFSRSRVLAYRWCGTQALPAEHRYNLPVLRSDGKVSTNEA</sequence>
<dbReference type="Gene3D" id="3.90.1720.10">
    <property type="entry name" value="endopeptidase domain like (from Nostoc punctiforme)"/>
    <property type="match status" value="1"/>
</dbReference>
<dbReference type="NCBIfam" id="TIGR02594">
    <property type="entry name" value="TIGR02594 family protein"/>
    <property type="match status" value="1"/>
</dbReference>
<dbReference type="STRING" id="470453.B0680_05415"/>
<accession>A0A1T0CPG3</accession>
<dbReference type="InterPro" id="IPR013423">
    <property type="entry name" value="CHP02594"/>
</dbReference>
<evidence type="ECO:0000259" key="1">
    <source>
        <dbReference type="Pfam" id="PF05257"/>
    </source>
</evidence>
<evidence type="ECO:0000313" key="2">
    <source>
        <dbReference type="EMBL" id="OOS24218.1"/>
    </source>
</evidence>
<dbReference type="InterPro" id="IPR007921">
    <property type="entry name" value="CHAP_dom"/>
</dbReference>
<dbReference type="AlphaFoldDB" id="A0A1T0CPG3"/>
<dbReference type="RefSeq" id="WP_078254076.1">
    <property type="nucleotide sequence ID" value="NZ_MUYU01000012.1"/>
</dbReference>
<feature type="domain" description="Peptidase C51" evidence="1">
    <location>
        <begin position="47"/>
        <end position="124"/>
    </location>
</feature>
<keyword evidence="3" id="KW-1185">Reference proteome</keyword>
<dbReference type="SUPFAM" id="SSF54001">
    <property type="entry name" value="Cysteine proteinases"/>
    <property type="match status" value="1"/>
</dbReference>
<dbReference type="Pfam" id="PF05257">
    <property type="entry name" value="CHAP"/>
    <property type="match status" value="1"/>
</dbReference>
<proteinExistence type="predicted"/>
<dbReference type="Proteomes" id="UP000189800">
    <property type="component" value="Unassembled WGS sequence"/>
</dbReference>
<reference evidence="2 3" key="1">
    <citation type="submission" date="2017-02" db="EMBL/GenBank/DDBJ databases">
        <title>Draft genome sequence of Moraxella pluranimalium CCUG 54913T type strain.</title>
        <authorList>
            <person name="Salva-Serra F."/>
            <person name="Engstrom-Jakobsson H."/>
            <person name="Thorell K."/>
            <person name="Jaen-Luchoro D."/>
            <person name="Gonzales-Siles L."/>
            <person name="Karlsson R."/>
            <person name="Yazdan S."/>
            <person name="Boulund F."/>
            <person name="Johnning A."/>
            <person name="Engstrand L."/>
            <person name="Kristiansson E."/>
            <person name="Moore E."/>
        </authorList>
    </citation>
    <scope>NUCLEOTIDE SEQUENCE [LARGE SCALE GENOMIC DNA]</scope>
    <source>
        <strain evidence="2 3">CCUG 54913</strain>
    </source>
</reference>
<organism evidence="2 3">
    <name type="scientific">Moraxella pluranimalium</name>
    <dbReference type="NCBI Taxonomy" id="470453"/>
    <lineage>
        <taxon>Bacteria</taxon>
        <taxon>Pseudomonadati</taxon>
        <taxon>Pseudomonadota</taxon>
        <taxon>Gammaproteobacteria</taxon>
        <taxon>Moraxellales</taxon>
        <taxon>Moraxellaceae</taxon>
        <taxon>Moraxella</taxon>
    </lineage>
</organism>
<dbReference type="InterPro" id="IPR038765">
    <property type="entry name" value="Papain-like_cys_pep_sf"/>
</dbReference>
<protein>
    <submittedName>
        <fullName evidence="2">TIGR02594 family protein</fullName>
    </submittedName>
</protein>
<dbReference type="OrthoDB" id="8776734at2"/>
<evidence type="ECO:0000313" key="3">
    <source>
        <dbReference type="Proteomes" id="UP000189800"/>
    </source>
</evidence>
<gene>
    <name evidence="2" type="ORF">B0680_05415</name>
</gene>
<name>A0A1T0CPG3_9GAMM</name>
<dbReference type="EMBL" id="MUYU01000012">
    <property type="protein sequence ID" value="OOS24218.1"/>
    <property type="molecule type" value="Genomic_DNA"/>
</dbReference>